<keyword evidence="2" id="KW-0812">Transmembrane</keyword>
<evidence type="ECO:0000313" key="3">
    <source>
        <dbReference type="EMBL" id="CDJ65742.1"/>
    </source>
</evidence>
<feature type="compositionally biased region" description="Polar residues" evidence="1">
    <location>
        <begin position="476"/>
        <end position="485"/>
    </location>
</feature>
<feature type="region of interest" description="Disordered" evidence="1">
    <location>
        <begin position="533"/>
        <end position="553"/>
    </location>
</feature>
<reference evidence="3" key="2">
    <citation type="submission" date="2013-10" db="EMBL/GenBank/DDBJ databases">
        <authorList>
            <person name="Aslett M."/>
        </authorList>
    </citation>
    <scope>NUCLEOTIDE SEQUENCE [LARGE SCALE GENOMIC DNA]</scope>
    <source>
        <strain evidence="3">Houghton</strain>
    </source>
</reference>
<proteinExistence type="predicted"/>
<feature type="non-terminal residue" evidence="3">
    <location>
        <position position="553"/>
    </location>
</feature>
<organism evidence="3 4">
    <name type="scientific">Eimeria necatrix</name>
    <dbReference type="NCBI Taxonomy" id="51315"/>
    <lineage>
        <taxon>Eukaryota</taxon>
        <taxon>Sar</taxon>
        <taxon>Alveolata</taxon>
        <taxon>Apicomplexa</taxon>
        <taxon>Conoidasida</taxon>
        <taxon>Coccidia</taxon>
        <taxon>Eucoccidiorida</taxon>
        <taxon>Eimeriorina</taxon>
        <taxon>Eimeriidae</taxon>
        <taxon>Eimeria</taxon>
    </lineage>
</organism>
<dbReference type="OrthoDB" id="348235at2759"/>
<evidence type="ECO:0000256" key="1">
    <source>
        <dbReference type="SAM" id="MobiDB-lite"/>
    </source>
</evidence>
<feature type="transmembrane region" description="Helical" evidence="2">
    <location>
        <begin position="62"/>
        <end position="83"/>
    </location>
</feature>
<dbReference type="Proteomes" id="UP000030754">
    <property type="component" value="Unassembled WGS sequence"/>
</dbReference>
<reference evidence="3" key="1">
    <citation type="submission" date="2013-10" db="EMBL/GenBank/DDBJ databases">
        <title>Genomic analysis of the causative agents of coccidiosis in chickens.</title>
        <authorList>
            <person name="Reid A.J."/>
            <person name="Blake D."/>
            <person name="Billington K."/>
            <person name="Browne H."/>
            <person name="Dunn M."/>
            <person name="Hung S."/>
            <person name="Kawahara F."/>
            <person name="Miranda-Saavedra D."/>
            <person name="Mourier T."/>
            <person name="Nagra H."/>
            <person name="Otto T.D."/>
            <person name="Rawlings N."/>
            <person name="Sanchez A."/>
            <person name="Sanders M."/>
            <person name="Subramaniam C."/>
            <person name="Tay Y."/>
            <person name="Dear P."/>
            <person name="Doerig C."/>
            <person name="Gruber A."/>
            <person name="Parkinson J."/>
            <person name="Shirley M."/>
            <person name="Wan K.L."/>
            <person name="Berriman M."/>
            <person name="Tomley F."/>
            <person name="Pain A."/>
        </authorList>
    </citation>
    <scope>NUCLEOTIDE SEQUENCE [LARGE SCALE GENOMIC DNA]</scope>
    <source>
        <strain evidence="3">Houghton</strain>
    </source>
</reference>
<accession>U6MND9</accession>
<evidence type="ECO:0008006" key="5">
    <source>
        <dbReference type="Google" id="ProtNLM"/>
    </source>
</evidence>
<protein>
    <recommendedName>
        <fullName evidence="5">Transmembrane protein</fullName>
    </recommendedName>
</protein>
<keyword evidence="2" id="KW-1133">Transmembrane helix</keyword>
<sequence length="553" mass="60583">MPQDIAVAHTTATAVMKNSQLSTDDKDGAGYAPAHWIEGARFSTGHAAATAKKRQQSFFRHLSTAAFVSLACFAVAFATIYCARKLLLAGTSHYKTRSLANAEDDGESFCGSDSGDSDEFSEETSEYGEAVGPGEVGGFILEEGTAEERASCMIQELLRLVNLGSSALPWVHPQDRVAYVQLLITIAIQELAFLGTHTSNFLEPQRVAAIEAVVQFGNSAMENDQDTDRFRMQRTSNLVKVLQGLRVPCVSFLESMGEHRTRRLADEALLARMMILACTRALLSLLPWIESGIRAPRNITNAILTILSYSRHTRKRKLRRDGDTASWIKELQNELSFIGIFKPFGPLEESPRRRTMLREMITGFLRLRCYGRDLRTRLCKFSNELQSSMRGNFIHVCGGGASVVHERNRPGGQLGLSSSEATSLSAALKGGLEEEPDLSLFLDPERRRDAASLDSSEGEEPSTSSAATGRAPPTVEGQTTASSERPTFRSGYDQHVVHSYAVLAYTIACFIPVWVGTNASALARPISPRQLQFPEEPEQAESFDYLEGAAGGE</sequence>
<gene>
    <name evidence="3" type="ORF">ENH_00012690</name>
</gene>
<dbReference type="VEuPathDB" id="ToxoDB:ENH_00012690"/>
<feature type="region of interest" description="Disordered" evidence="1">
    <location>
        <begin position="449"/>
        <end position="487"/>
    </location>
</feature>
<keyword evidence="2" id="KW-0472">Membrane</keyword>
<dbReference type="GeneID" id="25471454"/>
<dbReference type="EMBL" id="HG723282">
    <property type="protein sequence ID" value="CDJ65742.1"/>
    <property type="molecule type" value="Genomic_DNA"/>
</dbReference>
<keyword evidence="4" id="KW-1185">Reference proteome</keyword>
<dbReference type="AlphaFoldDB" id="U6MND9"/>
<evidence type="ECO:0000313" key="4">
    <source>
        <dbReference type="Proteomes" id="UP000030754"/>
    </source>
</evidence>
<dbReference type="RefSeq" id="XP_013434209.1">
    <property type="nucleotide sequence ID" value="XM_013578755.1"/>
</dbReference>
<evidence type="ECO:0000256" key="2">
    <source>
        <dbReference type="SAM" id="Phobius"/>
    </source>
</evidence>
<name>U6MND9_9EIME</name>